<feature type="coiled-coil region" evidence="10">
    <location>
        <begin position="816"/>
        <end position="843"/>
    </location>
</feature>
<comment type="similarity">
    <text evidence="2">Belongs to the CAMTA family.</text>
</comment>
<dbReference type="Gene3D" id="1.20.5.190">
    <property type="match status" value="2"/>
</dbReference>
<feature type="compositionally biased region" description="Low complexity" evidence="11">
    <location>
        <begin position="1010"/>
        <end position="1020"/>
    </location>
</feature>
<feature type="compositionally biased region" description="Polar residues" evidence="11">
    <location>
        <begin position="1144"/>
        <end position="1154"/>
    </location>
</feature>
<keyword evidence="4" id="KW-0805">Transcription regulation</keyword>
<dbReference type="InterPro" id="IPR005559">
    <property type="entry name" value="CG-1_dom"/>
</dbReference>
<evidence type="ECO:0000313" key="14">
    <source>
        <dbReference type="Proteomes" id="UP001249851"/>
    </source>
</evidence>
<dbReference type="Pfam" id="PF01833">
    <property type="entry name" value="TIG"/>
    <property type="match status" value="1"/>
</dbReference>
<dbReference type="Gene3D" id="1.25.40.20">
    <property type="entry name" value="Ankyrin repeat-containing domain"/>
    <property type="match status" value="1"/>
</dbReference>
<dbReference type="SMART" id="SM01076">
    <property type="entry name" value="CG-1"/>
    <property type="match status" value="1"/>
</dbReference>
<dbReference type="SUPFAM" id="SSF48403">
    <property type="entry name" value="Ankyrin repeat"/>
    <property type="match status" value="1"/>
</dbReference>
<dbReference type="PANTHER" id="PTHR23335">
    <property type="entry name" value="CALMODULIN-BINDING TRANSCRIPTION ACTIVATOR CAMTA"/>
    <property type="match status" value="1"/>
</dbReference>
<feature type="compositionally biased region" description="Low complexity" evidence="11">
    <location>
        <begin position="1115"/>
        <end position="1143"/>
    </location>
</feature>
<dbReference type="PROSITE" id="PS50096">
    <property type="entry name" value="IQ"/>
    <property type="match status" value="3"/>
</dbReference>
<keyword evidence="7" id="KW-0804">Transcription</keyword>
<comment type="caution">
    <text evidence="13">The sequence shown here is derived from an EMBL/GenBank/DDBJ whole genome shotgun (WGS) entry which is preliminary data.</text>
</comment>
<evidence type="ECO:0000256" key="7">
    <source>
        <dbReference type="ARBA" id="ARBA00023163"/>
    </source>
</evidence>
<dbReference type="CDD" id="cd00102">
    <property type="entry name" value="IPT"/>
    <property type="match status" value="1"/>
</dbReference>
<feature type="region of interest" description="Disordered" evidence="11">
    <location>
        <begin position="194"/>
        <end position="217"/>
    </location>
</feature>
<dbReference type="CDD" id="cd23767">
    <property type="entry name" value="IQCD"/>
    <property type="match status" value="1"/>
</dbReference>
<organism evidence="13 14">
    <name type="scientific">Acropora cervicornis</name>
    <name type="common">Staghorn coral</name>
    <dbReference type="NCBI Taxonomy" id="6130"/>
    <lineage>
        <taxon>Eukaryota</taxon>
        <taxon>Metazoa</taxon>
        <taxon>Cnidaria</taxon>
        <taxon>Anthozoa</taxon>
        <taxon>Hexacorallia</taxon>
        <taxon>Scleractinia</taxon>
        <taxon>Astrocoeniina</taxon>
        <taxon>Acroporidae</taxon>
        <taxon>Acropora</taxon>
    </lineage>
</organism>
<dbReference type="InterPro" id="IPR036770">
    <property type="entry name" value="Ankyrin_rpt-contain_sf"/>
</dbReference>
<evidence type="ECO:0000256" key="3">
    <source>
        <dbReference type="ARBA" id="ARBA00022737"/>
    </source>
</evidence>
<evidence type="ECO:0000256" key="10">
    <source>
        <dbReference type="SAM" id="Coils"/>
    </source>
</evidence>
<evidence type="ECO:0000256" key="6">
    <source>
        <dbReference type="ARBA" id="ARBA00023159"/>
    </source>
</evidence>
<gene>
    <name evidence="13" type="ORF">P5673_027998</name>
</gene>
<evidence type="ECO:0000256" key="5">
    <source>
        <dbReference type="ARBA" id="ARBA00023043"/>
    </source>
</evidence>
<keyword evidence="6" id="KW-0010">Activator</keyword>
<comment type="subcellular location">
    <subcellularLocation>
        <location evidence="1">Nucleus</location>
    </subcellularLocation>
</comment>
<evidence type="ECO:0000256" key="8">
    <source>
        <dbReference type="ARBA" id="ARBA00023242"/>
    </source>
</evidence>
<keyword evidence="14" id="KW-1185">Reference proteome</keyword>
<dbReference type="GO" id="GO:0005634">
    <property type="term" value="C:nucleus"/>
    <property type="evidence" value="ECO:0007669"/>
    <property type="project" value="UniProtKB-SubCell"/>
</dbReference>
<evidence type="ECO:0000256" key="9">
    <source>
        <dbReference type="ARBA" id="ARBA00029480"/>
    </source>
</evidence>
<dbReference type="InterPro" id="IPR000048">
    <property type="entry name" value="IQ_motif_EF-hand-BS"/>
</dbReference>
<protein>
    <submittedName>
        <fullName evidence="13">Calmodulin-binding transcription activator 1</fullName>
    </submittedName>
</protein>
<evidence type="ECO:0000313" key="13">
    <source>
        <dbReference type="EMBL" id="KAK2551233.1"/>
    </source>
</evidence>
<feature type="region of interest" description="Disordered" evidence="11">
    <location>
        <begin position="994"/>
        <end position="1020"/>
    </location>
</feature>
<dbReference type="InterPro" id="IPR002909">
    <property type="entry name" value="IPT_dom"/>
</dbReference>
<keyword evidence="3" id="KW-0677">Repeat</keyword>
<keyword evidence="8" id="KW-0539">Nucleus</keyword>
<dbReference type="EMBL" id="JARQWQ010000100">
    <property type="protein sequence ID" value="KAK2551233.1"/>
    <property type="molecule type" value="Genomic_DNA"/>
</dbReference>
<reference evidence="13" key="1">
    <citation type="journal article" date="2023" name="G3 (Bethesda)">
        <title>Whole genome assembly and annotation of the endangered Caribbean coral Acropora cervicornis.</title>
        <authorList>
            <person name="Selwyn J.D."/>
            <person name="Vollmer S.V."/>
        </authorList>
    </citation>
    <scope>NUCLEOTIDE SEQUENCE</scope>
    <source>
        <strain evidence="13">K2</strain>
    </source>
</reference>
<keyword evidence="5" id="KW-0040">ANK repeat</keyword>
<dbReference type="SUPFAM" id="SSF52540">
    <property type="entry name" value="P-loop containing nucleoside triphosphate hydrolases"/>
    <property type="match status" value="1"/>
</dbReference>
<evidence type="ECO:0000256" key="4">
    <source>
        <dbReference type="ARBA" id="ARBA00023015"/>
    </source>
</evidence>
<dbReference type="InterPro" id="IPR027417">
    <property type="entry name" value="P-loop_NTPase"/>
</dbReference>
<feature type="region of interest" description="Disordered" evidence="11">
    <location>
        <begin position="257"/>
        <end position="289"/>
    </location>
</feature>
<comment type="subunit">
    <text evidence="9">May interact with calmodulin.</text>
</comment>
<evidence type="ECO:0000259" key="12">
    <source>
        <dbReference type="PROSITE" id="PS51437"/>
    </source>
</evidence>
<evidence type="ECO:0000256" key="1">
    <source>
        <dbReference type="ARBA" id="ARBA00004123"/>
    </source>
</evidence>
<evidence type="ECO:0000256" key="2">
    <source>
        <dbReference type="ARBA" id="ARBA00008267"/>
    </source>
</evidence>
<dbReference type="SUPFAM" id="SSF81296">
    <property type="entry name" value="E set domains"/>
    <property type="match status" value="1"/>
</dbReference>
<evidence type="ECO:0000256" key="11">
    <source>
        <dbReference type="SAM" id="MobiDB-lite"/>
    </source>
</evidence>
<dbReference type="SMART" id="SM00015">
    <property type="entry name" value="IQ"/>
    <property type="match status" value="4"/>
</dbReference>
<dbReference type="FunFam" id="2.60.40.10:FF:000089">
    <property type="entry name" value="calmodulin-binding transcription activator 2 isoform X1"/>
    <property type="match status" value="1"/>
</dbReference>
<dbReference type="GO" id="GO:0003712">
    <property type="term" value="F:transcription coregulator activity"/>
    <property type="evidence" value="ECO:0007669"/>
    <property type="project" value="TreeGrafter"/>
</dbReference>
<proteinExistence type="inferred from homology"/>
<dbReference type="Pfam" id="PF03859">
    <property type="entry name" value="CG-1"/>
    <property type="match status" value="1"/>
</dbReference>
<dbReference type="Pfam" id="PF00612">
    <property type="entry name" value="IQ"/>
    <property type="match status" value="2"/>
</dbReference>
<sequence>MYVYSQTDVYLRGNLGMTAEQESRLQPSSSDIALPDKLAKIKKADDFPTIKYKWNSNEEVLSFLTSVSNHEPWVTRQVRDRPENGSMFLFDRSKVKNYRKDGYTWKKRRSGNTIREDHTRLKVDGIECLSVLYTHSALVPTFHRRCYWMLQNPQIVLVHYLNLVEECNKPITVSVYSSPDNSGVSEDVRPDVAVVEESPPASPSSSEEGEGISSKGKKTLKRNKSVYKISISPNKSYQAKSREGKLRIKMVKVTKNDQGRLTVTGHREGSPSLGENNLSYERLGNGDHMASQPAVSALSRDNRVFVNGGQSLPPLKSPGHVSILSVVPMVTNSSAASTLSYPVQNSMSRVGNLTSTSNSQFLPQNPMSNAIPINQISGESCHTDDIPIFIHPRMVELGSSPSSDYGSYMSDGGTRLSFSGSESVCGGIPAQNILNSDRCLFDGPFRVPLPVERERQSHLADSAKNQPIRLSQQHLASGPVTDFTPTVSQSSSNNEDAVDMSDFTPLDPLAFDDMLDLSHVIPECFTHCLNAPSKGSGNVPSTSTSVCLEQSFPSALNATTDSPTSSSFTSRSRGGPESSGFSQVNASDASPATYVVVKPVSPLRNVVTSSFVTVNNNSATTAEVRNSISLDNGSKEANEISMLDFTQIQKGSYTSSDQASNVQSATQIFNQRAVASLSNDVNNNSSRASDAGKTNAMSSSHLGNLVVPISARITDFSPEWCYPEGGAKVLITGEWRTEQGAYTCLFDGCSVPAVLYQSGVLRCFCPPHDPGLVTLQVACNGFIISNACVFEYRTRDSPVGNASCQEWLATDDDRFKLALLDRLERLESRLNASQTNNSDNQSQGNQWRTFEERLIVACEFLQRATSSDGNSTRSVKPFRGMTLLHLSAALGYNKLVCILLKLWRESKSALVRDELNPLRKDEFSCTPLIWACALGQTVTTLRLLETEPKALLEPDARGRMPLQLARDRGFLDVVDAVEDFVVSMPNRRLFVELDHESDGSPSPKAPSCEGSPQPLSLGPHSGPLLTATLDGNMAERAISPMFVDEEEDPEQQMCKKPSNTLAKTLVQIHSMINEAEQEAELSHRLPGHLSPLHENTELVTSGTWGATMRLRSFSSASSQSSPLTPCSSKSSLSPGSPGFLNSPHSSPTGPDTTEFQEFISSSRKLLERDLSDLTLTDREQWELYEAANIIQSAYRNYKTRRHQQQQEIEAAILIQHHYRRYKEYIAFKKMTRAALIIQSQYRTYREHERFKKSRRAAAIIQNSFRSYRERRRSSQRRREQRLSKRQEARYIQLASNRLKENP</sequence>
<dbReference type="GO" id="GO:0006357">
    <property type="term" value="P:regulation of transcription by RNA polymerase II"/>
    <property type="evidence" value="ECO:0007669"/>
    <property type="project" value="TreeGrafter"/>
</dbReference>
<feature type="region of interest" description="Disordered" evidence="11">
    <location>
        <begin position="555"/>
        <end position="585"/>
    </location>
</feature>
<feature type="compositionally biased region" description="Low complexity" evidence="11">
    <location>
        <begin position="559"/>
        <end position="572"/>
    </location>
</feature>
<feature type="domain" description="CG-1" evidence="12">
    <location>
        <begin position="43"/>
        <end position="169"/>
    </location>
</feature>
<dbReference type="GO" id="GO:0003690">
    <property type="term" value="F:double-stranded DNA binding"/>
    <property type="evidence" value="ECO:0007669"/>
    <property type="project" value="TreeGrafter"/>
</dbReference>
<accession>A0AAD9PYC3</accession>
<dbReference type="InterPro" id="IPR014756">
    <property type="entry name" value="Ig_E-set"/>
</dbReference>
<dbReference type="Gene3D" id="2.60.40.10">
    <property type="entry name" value="Immunoglobulins"/>
    <property type="match status" value="1"/>
</dbReference>
<dbReference type="PROSITE" id="PS51437">
    <property type="entry name" value="CG_1"/>
    <property type="match status" value="1"/>
</dbReference>
<name>A0AAD9PYC3_ACRCE</name>
<keyword evidence="10" id="KW-0175">Coiled coil</keyword>
<dbReference type="Proteomes" id="UP001249851">
    <property type="component" value="Unassembled WGS sequence"/>
</dbReference>
<dbReference type="InterPro" id="IPR013783">
    <property type="entry name" value="Ig-like_fold"/>
</dbReference>
<feature type="region of interest" description="Disordered" evidence="11">
    <location>
        <begin position="1115"/>
        <end position="1154"/>
    </location>
</feature>
<reference evidence="13" key="2">
    <citation type="journal article" date="2023" name="Science">
        <title>Genomic signatures of disease resistance in endangered staghorn corals.</title>
        <authorList>
            <person name="Vollmer S.V."/>
            <person name="Selwyn J.D."/>
            <person name="Despard B.A."/>
            <person name="Roesel C.L."/>
        </authorList>
    </citation>
    <scope>NUCLEOTIDE SEQUENCE</scope>
    <source>
        <strain evidence="13">K2</strain>
    </source>
</reference>
<feature type="compositionally biased region" description="Low complexity" evidence="11">
    <location>
        <begin position="196"/>
        <end position="214"/>
    </location>
</feature>
<dbReference type="PANTHER" id="PTHR23335:SF1">
    <property type="entry name" value="CALMODULIN-BINDING TRANSCRIPTION ACTIVATOR, ISOFORM F"/>
    <property type="match status" value="1"/>
</dbReference>